<keyword evidence="2" id="KW-0238">DNA-binding</keyword>
<name>A0A1A8RCI9_9TELE</name>
<protein>
    <submittedName>
        <fullName evidence="2">GS homeobox 2</fullName>
    </submittedName>
</protein>
<dbReference type="GO" id="GO:0003677">
    <property type="term" value="F:DNA binding"/>
    <property type="evidence" value="ECO:0007669"/>
    <property type="project" value="UniProtKB-KW"/>
</dbReference>
<feature type="compositionally biased region" description="Polar residues" evidence="1">
    <location>
        <begin position="20"/>
        <end position="42"/>
    </location>
</feature>
<gene>
    <name evidence="2" type="primary">GSX2</name>
</gene>
<reference evidence="2" key="2">
    <citation type="submission" date="2016-06" db="EMBL/GenBank/DDBJ databases">
        <title>The genome of a short-lived fish provides insights into sex chromosome evolution and the genetic control of aging.</title>
        <authorList>
            <person name="Reichwald K."/>
            <person name="Felder M."/>
            <person name="Petzold A."/>
            <person name="Koch P."/>
            <person name="Groth M."/>
            <person name="Platzer M."/>
        </authorList>
    </citation>
    <scope>NUCLEOTIDE SEQUENCE</scope>
    <source>
        <tissue evidence="2">Brain</tissue>
    </source>
</reference>
<dbReference type="EMBL" id="HAEG01016548">
    <property type="protein sequence ID" value="SBS02974.1"/>
    <property type="molecule type" value="Transcribed_RNA"/>
</dbReference>
<feature type="non-terminal residue" evidence="2">
    <location>
        <position position="78"/>
    </location>
</feature>
<reference evidence="2" key="1">
    <citation type="submission" date="2016-05" db="EMBL/GenBank/DDBJ databases">
        <authorList>
            <person name="Lavstsen T."/>
            <person name="Jespersen J.S."/>
        </authorList>
    </citation>
    <scope>NUCLEOTIDE SEQUENCE</scope>
    <source>
        <tissue evidence="2">Brain</tissue>
    </source>
</reference>
<dbReference type="AlphaFoldDB" id="A0A1A8RCI9"/>
<sequence>NSSLLRSRIPDTHLSAHPPSASQIQGGTTVSQLVNQRTTTYRTGRGCARRSPAHSSWNLNGSFPRTCISLDSEGSRSP</sequence>
<proteinExistence type="predicted"/>
<evidence type="ECO:0000313" key="2">
    <source>
        <dbReference type="EMBL" id="SBS02974.1"/>
    </source>
</evidence>
<feature type="region of interest" description="Disordered" evidence="1">
    <location>
        <begin position="1"/>
        <end position="55"/>
    </location>
</feature>
<keyword evidence="2" id="KW-0371">Homeobox</keyword>
<feature type="non-terminal residue" evidence="2">
    <location>
        <position position="1"/>
    </location>
</feature>
<organism evidence="2">
    <name type="scientific">Nothobranchius pienaari</name>
    <dbReference type="NCBI Taxonomy" id="704102"/>
    <lineage>
        <taxon>Eukaryota</taxon>
        <taxon>Metazoa</taxon>
        <taxon>Chordata</taxon>
        <taxon>Craniata</taxon>
        <taxon>Vertebrata</taxon>
        <taxon>Euteleostomi</taxon>
        <taxon>Actinopterygii</taxon>
        <taxon>Neopterygii</taxon>
        <taxon>Teleostei</taxon>
        <taxon>Neoteleostei</taxon>
        <taxon>Acanthomorphata</taxon>
        <taxon>Ovalentaria</taxon>
        <taxon>Atherinomorphae</taxon>
        <taxon>Cyprinodontiformes</taxon>
        <taxon>Nothobranchiidae</taxon>
        <taxon>Nothobranchius</taxon>
    </lineage>
</organism>
<accession>A0A1A8RCI9</accession>
<evidence type="ECO:0000256" key="1">
    <source>
        <dbReference type="SAM" id="MobiDB-lite"/>
    </source>
</evidence>